<feature type="region of interest" description="Disordered" evidence="7">
    <location>
        <begin position="239"/>
        <end position="259"/>
    </location>
</feature>
<dbReference type="PROSITE" id="PS01359">
    <property type="entry name" value="ZF_PHD_1"/>
    <property type="match status" value="1"/>
</dbReference>
<dbReference type="PANTHER" id="PTHR12628:SF10">
    <property type="entry name" value="HOMEOBOX DOMAIN-CONTAINING PROTEIN"/>
    <property type="match status" value="1"/>
</dbReference>
<dbReference type="InParanoid" id="B3S4E5"/>
<feature type="compositionally biased region" description="Basic residues" evidence="7">
    <location>
        <begin position="180"/>
        <end position="189"/>
    </location>
</feature>
<dbReference type="GO" id="GO:0003677">
    <property type="term" value="F:DNA binding"/>
    <property type="evidence" value="ECO:0000318"/>
    <property type="project" value="GO_Central"/>
</dbReference>
<sequence>MNLNKKFPHAINDVIIVKCQNNYYYAKIKSIDKRRRKCKVLFDDKSTDDLPFSDIYSVGDTTTEIVCIVCKSGSSESPNEIVLCDRCSIGYHQQCHSPQIPESVLKPDVPWLCHYCQSSEICPYFVKNPFTDDKGGNFNNKKKPIDKKLRKNPFPDPTLTSPKDAVIDPKKSATKNTRVSIRKTISKRKRDLDTDESEQETAEDEDEEEDGDVDYQDTFRKRRRAAVVARKRVQKYMNETGVASDTDTENANASKKNNDADFNINSVNTHGSVGIGLLTENRISSSFPMASSGGFGTSPNLSLNNNYSMSGVRIQSPVMMPQMNSMISDHAIHNNPNQIFNMANGLMKSPPVHSPTLGTLTSPMGNDMQTSPTFVNESFQSCSNVNQPSYYQPQPQAINNIDYQSQPLSGYNSSAQNFTNPSHMQLSPQMTPQYPNPSHVYSQHHSHHVPSMIHSQDPHYQHFPNFHNMPSQEVAPYGVSQYNQYHWLGHPQQPQTIQHMPSSQYAVSPIQSVSGSLGMTGPANQQFSIGQPEQAPSQKLSHSTDHQLSTNNLPNVTNFNASNSFAICNETKDNIDKLNTKEVLSISTEASILDVATKTPTIRGQSKKSDTDSSIEKETVTKVTTGEQFETAETLKSQVKAYDIPKNKQNDNHNSVEFHHLQESNSVRYREERDKDVSHLNTEIFQKQTSGNLSNATEGNRNSVIKESSDNPISNPNQTDKTSINLEENQICPKTKVKKDGKDDSFKSDDGISKNEKSKNESNADEIKSKIEADASSKRNKMNDTANSSDKSATNEPNQQICDSTKDSKDGLKHAKEQRNLEEVDNKSNNYDKDIHRGRILTDPETNARGALDNIKSTPCSGDTRTCVINFTYASAFLYYLVMLYSSYNNAYEEKVWNDHHLKLRLKRRCFTL</sequence>
<feature type="compositionally biased region" description="Polar residues" evidence="7">
    <location>
        <begin position="679"/>
        <end position="728"/>
    </location>
</feature>
<feature type="region of interest" description="Disordered" evidence="7">
    <location>
        <begin position="516"/>
        <end position="548"/>
    </location>
</feature>
<dbReference type="InterPro" id="IPR019786">
    <property type="entry name" value="Zinc_finger_PHD-type_CS"/>
</dbReference>
<feature type="region of interest" description="Disordered" evidence="7">
    <location>
        <begin position="645"/>
        <end position="832"/>
    </location>
</feature>
<comment type="subcellular location">
    <subcellularLocation>
        <location evidence="1">Nucleus</location>
    </subcellularLocation>
</comment>
<keyword evidence="2" id="KW-0479">Metal-binding</keyword>
<feature type="domain" description="PHD-type" evidence="8">
    <location>
        <begin position="64"/>
        <end position="119"/>
    </location>
</feature>
<evidence type="ECO:0000313" key="9">
    <source>
        <dbReference type="EMBL" id="EDV22447.1"/>
    </source>
</evidence>
<dbReference type="AlphaFoldDB" id="B3S4E5"/>
<gene>
    <name evidence="9" type="ORF">TRIADDRAFT_64161</name>
</gene>
<dbReference type="SMART" id="SM00333">
    <property type="entry name" value="TUDOR"/>
    <property type="match status" value="1"/>
</dbReference>
<feature type="compositionally biased region" description="Basic and acidic residues" evidence="7">
    <location>
        <begin position="738"/>
        <end position="777"/>
    </location>
</feature>
<dbReference type="InterPro" id="IPR013083">
    <property type="entry name" value="Znf_RING/FYVE/PHD"/>
</dbReference>
<keyword evidence="3 6" id="KW-0863">Zinc-finger</keyword>
<dbReference type="GO" id="GO:0005634">
    <property type="term" value="C:nucleus"/>
    <property type="evidence" value="ECO:0000318"/>
    <property type="project" value="GO_Central"/>
</dbReference>
<evidence type="ECO:0000259" key="8">
    <source>
        <dbReference type="PROSITE" id="PS50016"/>
    </source>
</evidence>
<keyword evidence="4" id="KW-0862">Zinc</keyword>
<feature type="compositionally biased region" description="Basic residues" evidence="7">
    <location>
        <begin position="140"/>
        <end position="151"/>
    </location>
</feature>
<accession>B3S4E5</accession>
<dbReference type="CTD" id="6756381"/>
<dbReference type="Gene3D" id="2.30.30.140">
    <property type="match status" value="1"/>
</dbReference>
<feature type="compositionally biased region" description="Basic and acidic residues" evidence="7">
    <location>
        <begin position="804"/>
        <end position="832"/>
    </location>
</feature>
<dbReference type="GO" id="GO:0045814">
    <property type="term" value="P:negative regulation of gene expression, epigenetic"/>
    <property type="evidence" value="ECO:0000318"/>
    <property type="project" value="GO_Central"/>
</dbReference>
<feature type="region of interest" description="Disordered" evidence="7">
    <location>
        <begin position="136"/>
        <end position="217"/>
    </location>
</feature>
<keyword evidence="5" id="KW-0539">Nucleus</keyword>
<dbReference type="InterPro" id="IPR001965">
    <property type="entry name" value="Znf_PHD"/>
</dbReference>
<proteinExistence type="predicted"/>
<feature type="compositionally biased region" description="Low complexity" evidence="7">
    <location>
        <begin position="250"/>
        <end position="259"/>
    </location>
</feature>
<dbReference type="KEGG" id="tad:TRIADDRAFT_64161"/>
<evidence type="ECO:0000256" key="4">
    <source>
        <dbReference type="ARBA" id="ARBA00022833"/>
    </source>
</evidence>
<evidence type="ECO:0000256" key="1">
    <source>
        <dbReference type="ARBA" id="ARBA00004123"/>
    </source>
</evidence>
<feature type="compositionally biased region" description="Basic and acidic residues" evidence="7">
    <location>
        <begin position="645"/>
        <end position="678"/>
    </location>
</feature>
<feature type="compositionally biased region" description="Acidic residues" evidence="7">
    <location>
        <begin position="193"/>
        <end position="215"/>
    </location>
</feature>
<organism evidence="9 10">
    <name type="scientific">Trichoplax adhaerens</name>
    <name type="common">Trichoplax reptans</name>
    <dbReference type="NCBI Taxonomy" id="10228"/>
    <lineage>
        <taxon>Eukaryota</taxon>
        <taxon>Metazoa</taxon>
        <taxon>Placozoa</taxon>
        <taxon>Uniplacotomia</taxon>
        <taxon>Trichoplacea</taxon>
        <taxon>Trichoplacidae</taxon>
        <taxon>Trichoplax</taxon>
    </lineage>
</organism>
<feature type="compositionally biased region" description="Polar residues" evidence="7">
    <location>
        <begin position="783"/>
        <end position="803"/>
    </location>
</feature>
<dbReference type="RefSeq" id="XP_002114991.1">
    <property type="nucleotide sequence ID" value="XM_002114955.1"/>
</dbReference>
<dbReference type="STRING" id="10228.B3S4E5"/>
<dbReference type="PANTHER" id="PTHR12628">
    <property type="entry name" value="POLYCOMB-LIKE TRANSCRIPTION FACTOR"/>
    <property type="match status" value="1"/>
</dbReference>
<dbReference type="InterPro" id="IPR002999">
    <property type="entry name" value="Tudor"/>
</dbReference>
<dbReference type="Gene3D" id="3.30.40.10">
    <property type="entry name" value="Zinc/RING finger domain, C3HC4 (zinc finger)"/>
    <property type="match status" value="1"/>
</dbReference>
<evidence type="ECO:0000256" key="6">
    <source>
        <dbReference type="PROSITE-ProRule" id="PRU00146"/>
    </source>
</evidence>
<dbReference type="Pfam" id="PF00628">
    <property type="entry name" value="PHD"/>
    <property type="match status" value="1"/>
</dbReference>
<dbReference type="GeneID" id="6756381"/>
<evidence type="ECO:0000256" key="3">
    <source>
        <dbReference type="ARBA" id="ARBA00022771"/>
    </source>
</evidence>
<dbReference type="HOGENOM" id="CLU_318672_0_0_1"/>
<dbReference type="SMART" id="SM00249">
    <property type="entry name" value="PHD"/>
    <property type="match status" value="1"/>
</dbReference>
<dbReference type="Proteomes" id="UP000009022">
    <property type="component" value="Unassembled WGS sequence"/>
</dbReference>
<dbReference type="InterPro" id="IPR042014">
    <property type="entry name" value="MTF2_PHD1"/>
</dbReference>
<dbReference type="OrthoDB" id="10033786at2759"/>
<keyword evidence="10" id="KW-1185">Reference proteome</keyword>
<dbReference type="InterPro" id="IPR011011">
    <property type="entry name" value="Znf_FYVE_PHD"/>
</dbReference>
<protein>
    <recommendedName>
        <fullName evidence="8">PHD-type domain-containing protein</fullName>
    </recommendedName>
</protein>
<evidence type="ECO:0000256" key="2">
    <source>
        <dbReference type="ARBA" id="ARBA00022723"/>
    </source>
</evidence>
<name>B3S4E5_TRIAD</name>
<dbReference type="InterPro" id="IPR019787">
    <property type="entry name" value="Znf_PHD-finger"/>
</dbReference>
<evidence type="ECO:0000256" key="5">
    <source>
        <dbReference type="ARBA" id="ARBA00023242"/>
    </source>
</evidence>
<dbReference type="PROSITE" id="PS50016">
    <property type="entry name" value="ZF_PHD_2"/>
    <property type="match status" value="1"/>
</dbReference>
<dbReference type="GO" id="GO:0003682">
    <property type="term" value="F:chromatin binding"/>
    <property type="evidence" value="ECO:0000318"/>
    <property type="project" value="GO_Central"/>
</dbReference>
<evidence type="ECO:0000256" key="7">
    <source>
        <dbReference type="SAM" id="MobiDB-lite"/>
    </source>
</evidence>
<evidence type="ECO:0000313" key="10">
    <source>
        <dbReference type="Proteomes" id="UP000009022"/>
    </source>
</evidence>
<dbReference type="SUPFAM" id="SSF57903">
    <property type="entry name" value="FYVE/PHD zinc finger"/>
    <property type="match status" value="1"/>
</dbReference>
<reference evidence="9 10" key="1">
    <citation type="journal article" date="2008" name="Nature">
        <title>The Trichoplax genome and the nature of placozoans.</title>
        <authorList>
            <person name="Srivastava M."/>
            <person name="Begovic E."/>
            <person name="Chapman J."/>
            <person name="Putnam N.H."/>
            <person name="Hellsten U."/>
            <person name="Kawashima T."/>
            <person name="Kuo A."/>
            <person name="Mitros T."/>
            <person name="Salamov A."/>
            <person name="Carpenter M.L."/>
            <person name="Signorovitch A.Y."/>
            <person name="Moreno M.A."/>
            <person name="Kamm K."/>
            <person name="Grimwood J."/>
            <person name="Schmutz J."/>
            <person name="Shapiro H."/>
            <person name="Grigoriev I.V."/>
            <person name="Buss L.W."/>
            <person name="Schierwater B."/>
            <person name="Dellaporta S.L."/>
            <person name="Rokhsar D.S."/>
        </authorList>
    </citation>
    <scope>NUCLEOTIDE SEQUENCE [LARGE SCALE GENOMIC DNA]</scope>
    <source>
        <strain evidence="9 10">Grell-BS-1999</strain>
    </source>
</reference>
<dbReference type="EMBL" id="DS985249">
    <property type="protein sequence ID" value="EDV22447.1"/>
    <property type="molecule type" value="Genomic_DNA"/>
</dbReference>
<dbReference type="CDD" id="cd15578">
    <property type="entry name" value="PHD1_MTF2"/>
    <property type="match status" value="1"/>
</dbReference>
<dbReference type="GO" id="GO:0008270">
    <property type="term" value="F:zinc ion binding"/>
    <property type="evidence" value="ECO:0007669"/>
    <property type="project" value="UniProtKB-KW"/>
</dbReference>
<dbReference type="eggNOG" id="KOG4323">
    <property type="taxonomic scope" value="Eukaryota"/>
</dbReference>